<comment type="caution">
    <text evidence="2">The sequence shown here is derived from an EMBL/GenBank/DDBJ whole genome shotgun (WGS) entry which is preliminary data.</text>
</comment>
<dbReference type="Proteomes" id="UP000013190">
    <property type="component" value="Unassembled WGS sequence"/>
</dbReference>
<reference evidence="2 3" key="2">
    <citation type="journal article" date="2016" name="Int. J. Syst. Evol. Microbiol.">
        <title>Taxonomy of haemolytic and/or proteolytic strains of the genus Acinetobacter with the proposal of Acinetobacter courvalinii sp. nov. (genomic species 14 sensu Bouvet &amp; Jeanjean), Acinetobacter dispersus sp. nov. (genomic species 17), Acinetobacter modestus sp. nov., Acinetobacter proteolyticus sp. nov. and Acinetobacter vivianii sp. nov.</title>
        <authorList>
            <person name="Nemec A."/>
            <person name="Radolfova-Krizova L."/>
            <person name="Maixnerova M."/>
            <person name="Vrestiakova E."/>
            <person name="Jezek P."/>
            <person name="Sedo O."/>
        </authorList>
    </citation>
    <scope>NUCLEOTIDE SEQUENCE [LARGE SCALE GENOMIC DNA]</scope>
    <source>
        <strain evidence="2 3">NIPH 236</strain>
    </source>
</reference>
<dbReference type="GeneID" id="92836795"/>
<proteinExistence type="predicted"/>
<accession>A0ABP2U226</accession>
<keyword evidence="3" id="KW-1185">Reference proteome</keyword>
<dbReference type="EMBL" id="APOJ01000003">
    <property type="protein sequence ID" value="ENU28609.1"/>
    <property type="molecule type" value="Genomic_DNA"/>
</dbReference>
<evidence type="ECO:0000313" key="2">
    <source>
        <dbReference type="EMBL" id="ENU28609.1"/>
    </source>
</evidence>
<feature type="signal peptide" evidence="1">
    <location>
        <begin position="1"/>
        <end position="18"/>
    </location>
</feature>
<organism evidence="2 3">
    <name type="scientific">Acinetobacter modestus</name>
    <dbReference type="NCBI Taxonomy" id="1776740"/>
    <lineage>
        <taxon>Bacteria</taxon>
        <taxon>Pseudomonadati</taxon>
        <taxon>Pseudomonadota</taxon>
        <taxon>Gammaproteobacteria</taxon>
        <taxon>Moraxellales</taxon>
        <taxon>Moraxellaceae</taxon>
        <taxon>Acinetobacter</taxon>
    </lineage>
</organism>
<evidence type="ECO:0008006" key="4">
    <source>
        <dbReference type="Google" id="ProtNLM"/>
    </source>
</evidence>
<feature type="chain" id="PRO_5046688238" description="DUF2845 domain-containing protein" evidence="1">
    <location>
        <begin position="19"/>
        <end position="116"/>
    </location>
</feature>
<reference evidence="3" key="1">
    <citation type="submission" date="2013-02" db="EMBL/GenBank/DDBJ databases">
        <title>The Genome Sequence of Acinetobacter sp. NIPH 236.</title>
        <authorList>
            <consortium name="The Broad Institute Genome Sequencing Platform"/>
            <consortium name="The Broad Institute Genome Sequencing Center for Infectious Disease"/>
            <person name="Cerqueira G."/>
            <person name="Feldgarden M."/>
            <person name="Courvalin P."/>
            <person name="Perichon B."/>
            <person name="Grillot-Courvalin C."/>
            <person name="Clermont D."/>
            <person name="Rocha E."/>
            <person name="Yoon E.-J."/>
            <person name="Nemec A."/>
            <person name="Walker B."/>
            <person name="Young S.K."/>
            <person name="Zeng Q."/>
            <person name="Gargeya S."/>
            <person name="Fitzgerald M."/>
            <person name="Haas B."/>
            <person name="Abouelleil A."/>
            <person name="Alvarado L."/>
            <person name="Arachchi H.M."/>
            <person name="Berlin A.M."/>
            <person name="Chapman S.B."/>
            <person name="Dewar J."/>
            <person name="Goldberg J."/>
            <person name="Griggs A."/>
            <person name="Gujja S."/>
            <person name="Hansen M."/>
            <person name="Howarth C."/>
            <person name="Imamovic A."/>
            <person name="Larimer J."/>
            <person name="McCowan C."/>
            <person name="Murphy C."/>
            <person name="Neiman D."/>
            <person name="Pearson M."/>
            <person name="Priest M."/>
            <person name="Roberts A."/>
            <person name="Saif S."/>
            <person name="Shea T."/>
            <person name="Sisk P."/>
            <person name="Sykes S."/>
            <person name="Wortman J."/>
            <person name="Nusbaum C."/>
            <person name="Birren B."/>
        </authorList>
    </citation>
    <scope>NUCLEOTIDE SEQUENCE [LARGE SCALE GENOMIC DNA]</scope>
    <source>
        <strain evidence="3">NIPH 236</strain>
    </source>
</reference>
<evidence type="ECO:0000313" key="3">
    <source>
        <dbReference type="Proteomes" id="UP000013190"/>
    </source>
</evidence>
<gene>
    <name evidence="2" type="ORF">F992_00025</name>
</gene>
<name>A0ABP2U226_9GAMM</name>
<dbReference type="RefSeq" id="WP_004665185.1">
    <property type="nucleotide sequence ID" value="NZ_BMDV01000007.1"/>
</dbReference>
<protein>
    <recommendedName>
        <fullName evidence="4">DUF2845 domain-containing protein</fullName>
    </recommendedName>
</protein>
<evidence type="ECO:0000256" key="1">
    <source>
        <dbReference type="SAM" id="SignalP"/>
    </source>
</evidence>
<keyword evidence="1" id="KW-0732">Signal</keyword>
<sequence>MKNVILAALLLLPVTTFASSELYCKIELKGKGSYQGPCTRTNKGRDGSFFVTHPDFAKKLKVNGIGVHAMANDYAMIESASDYGYGKVLGVAYATTDKDGKLTLKGDGIKFWIGSK</sequence>